<name>A0A8T0UH86_PANVG</name>
<accession>A0A8T0UH86</accession>
<evidence type="ECO:0000313" key="1">
    <source>
        <dbReference type="EMBL" id="KAG2621727.1"/>
    </source>
</evidence>
<dbReference type="AlphaFoldDB" id="A0A8T0UH86"/>
<dbReference type="EMBL" id="CM029042">
    <property type="protein sequence ID" value="KAG2621727.1"/>
    <property type="molecule type" value="Genomic_DNA"/>
</dbReference>
<dbReference type="Proteomes" id="UP000823388">
    <property type="component" value="Chromosome 3N"/>
</dbReference>
<protein>
    <submittedName>
        <fullName evidence="1">Uncharacterized protein</fullName>
    </submittedName>
</protein>
<gene>
    <name evidence="1" type="ORF">PVAP13_3NG303906</name>
</gene>
<evidence type="ECO:0000313" key="2">
    <source>
        <dbReference type="Proteomes" id="UP000823388"/>
    </source>
</evidence>
<reference evidence="1" key="1">
    <citation type="submission" date="2020-05" db="EMBL/GenBank/DDBJ databases">
        <title>WGS assembly of Panicum virgatum.</title>
        <authorList>
            <person name="Lovell J.T."/>
            <person name="Jenkins J."/>
            <person name="Shu S."/>
            <person name="Juenger T.E."/>
            <person name="Schmutz J."/>
        </authorList>
    </citation>
    <scope>NUCLEOTIDE SEQUENCE</scope>
    <source>
        <strain evidence="1">AP13</strain>
    </source>
</reference>
<keyword evidence="2" id="KW-1185">Reference proteome</keyword>
<comment type="caution">
    <text evidence="1">The sequence shown here is derived from an EMBL/GenBank/DDBJ whole genome shotgun (WGS) entry which is preliminary data.</text>
</comment>
<sequence length="234" mass="26559">MCSTLLHKGTTEAIEAKRRTFIWTGDTTCTLGGGNARQLGTCRTDLFPALLSFCPRTNITVAHAYLQEQWLIPLHPHLTSVASSQLGAIQLALADVALLPHVPDRRGIGNDLQPFSSHGFYLWHMEQRPIDSFSDCIWSNATILKFKHFLWLYCGAYEDQDRLLLRCPLACGELWDLPYFSDEVFPRTRSIIITDVLRNVWKAHNSVVFNSLFPTVASTCLAIHQDLQLWSIRM</sequence>
<proteinExistence type="predicted"/>
<organism evidence="1 2">
    <name type="scientific">Panicum virgatum</name>
    <name type="common">Blackwell switchgrass</name>
    <dbReference type="NCBI Taxonomy" id="38727"/>
    <lineage>
        <taxon>Eukaryota</taxon>
        <taxon>Viridiplantae</taxon>
        <taxon>Streptophyta</taxon>
        <taxon>Embryophyta</taxon>
        <taxon>Tracheophyta</taxon>
        <taxon>Spermatophyta</taxon>
        <taxon>Magnoliopsida</taxon>
        <taxon>Liliopsida</taxon>
        <taxon>Poales</taxon>
        <taxon>Poaceae</taxon>
        <taxon>PACMAD clade</taxon>
        <taxon>Panicoideae</taxon>
        <taxon>Panicodae</taxon>
        <taxon>Paniceae</taxon>
        <taxon>Panicinae</taxon>
        <taxon>Panicum</taxon>
        <taxon>Panicum sect. Hiantes</taxon>
    </lineage>
</organism>